<dbReference type="PROSITE" id="PS50111">
    <property type="entry name" value="CHEMOTAXIS_TRANSDUC_2"/>
    <property type="match status" value="1"/>
</dbReference>
<evidence type="ECO:0000256" key="2">
    <source>
        <dbReference type="PROSITE-ProRule" id="PRU00284"/>
    </source>
</evidence>
<dbReference type="EMBL" id="SIRE01000013">
    <property type="protein sequence ID" value="TBL76564.1"/>
    <property type="molecule type" value="Genomic_DNA"/>
</dbReference>
<dbReference type="GO" id="GO:0016020">
    <property type="term" value="C:membrane"/>
    <property type="evidence" value="ECO:0007669"/>
    <property type="project" value="InterPro"/>
</dbReference>
<dbReference type="RefSeq" id="WP_131015037.1">
    <property type="nucleotide sequence ID" value="NZ_SIRE01000013.1"/>
</dbReference>
<evidence type="ECO:0000313" key="4">
    <source>
        <dbReference type="EMBL" id="TBL76564.1"/>
    </source>
</evidence>
<evidence type="ECO:0000259" key="3">
    <source>
        <dbReference type="PROSITE" id="PS50111"/>
    </source>
</evidence>
<gene>
    <name evidence="4" type="ORF">EYB31_19235</name>
</gene>
<name>A0A4Q9DS42_9BACL</name>
<feature type="domain" description="Methyl-accepting transducer" evidence="3">
    <location>
        <begin position="157"/>
        <end position="280"/>
    </location>
</feature>
<dbReference type="GO" id="GO:0007165">
    <property type="term" value="P:signal transduction"/>
    <property type="evidence" value="ECO:0007669"/>
    <property type="project" value="UniProtKB-KW"/>
</dbReference>
<keyword evidence="1 2" id="KW-0807">Transducer</keyword>
<dbReference type="AlphaFoldDB" id="A0A4Q9DS42"/>
<dbReference type="InterPro" id="IPR004089">
    <property type="entry name" value="MCPsignal_dom"/>
</dbReference>
<dbReference type="PANTHER" id="PTHR32089:SF112">
    <property type="entry name" value="LYSOZYME-LIKE PROTEIN-RELATED"/>
    <property type="match status" value="1"/>
</dbReference>
<evidence type="ECO:0000313" key="5">
    <source>
        <dbReference type="Proteomes" id="UP000293142"/>
    </source>
</evidence>
<sequence>MDTIEALILAAPYMQEIIREDCSIAIQDREKFIYFLPSKTIVTGGIKTGDPLAQDSTNFKMLKNGREKNVVHIPAYKKSAAPVDVLFLPVTDEQDEVVAAVCVAYSRETQNRLEMLIGEIEKITDQLVNNVQHVAAHSAELSAASEQVFDYAKQAVQNSKQVSQVTSFIREISTQTNLLGLNASIEAARAGGEVGAGFGVVAKEIRRLSEDTKKATARIEDSLYSVMLSNKQMETRVSEISLSSYEQSELVGSFSEVIGQLHETTHKLNMFIKKLITYES</sequence>
<proteinExistence type="predicted"/>
<dbReference type="SMART" id="SM00283">
    <property type="entry name" value="MA"/>
    <property type="match status" value="1"/>
</dbReference>
<accession>A0A4Q9DS42</accession>
<dbReference type="OrthoDB" id="9807021at2"/>
<reference evidence="4 5" key="1">
    <citation type="submission" date="2019-02" db="EMBL/GenBank/DDBJ databases">
        <title>Paenibacillus sp. nov., isolated from surface-sterilized tissue of Thalictrum simplex L.</title>
        <authorList>
            <person name="Tuo L."/>
        </authorList>
    </citation>
    <scope>NUCLEOTIDE SEQUENCE [LARGE SCALE GENOMIC DNA]</scope>
    <source>
        <strain evidence="4 5">N2SHLJ1</strain>
    </source>
</reference>
<keyword evidence="5" id="KW-1185">Reference proteome</keyword>
<protein>
    <submittedName>
        <fullName evidence="4">Methyl-accepting chemotaxis protein</fullName>
    </submittedName>
</protein>
<evidence type="ECO:0000256" key="1">
    <source>
        <dbReference type="ARBA" id="ARBA00023224"/>
    </source>
</evidence>
<organism evidence="4 5">
    <name type="scientific">Paenibacillus thalictri</name>
    <dbReference type="NCBI Taxonomy" id="2527873"/>
    <lineage>
        <taxon>Bacteria</taxon>
        <taxon>Bacillati</taxon>
        <taxon>Bacillota</taxon>
        <taxon>Bacilli</taxon>
        <taxon>Bacillales</taxon>
        <taxon>Paenibacillaceae</taxon>
        <taxon>Paenibacillus</taxon>
    </lineage>
</organism>
<dbReference type="Pfam" id="PF00015">
    <property type="entry name" value="MCPsignal"/>
    <property type="match status" value="1"/>
</dbReference>
<comment type="caution">
    <text evidence="4">The sequence shown here is derived from an EMBL/GenBank/DDBJ whole genome shotgun (WGS) entry which is preliminary data.</text>
</comment>
<dbReference type="PANTHER" id="PTHR32089">
    <property type="entry name" value="METHYL-ACCEPTING CHEMOTAXIS PROTEIN MCPB"/>
    <property type="match status" value="1"/>
</dbReference>
<dbReference type="Proteomes" id="UP000293142">
    <property type="component" value="Unassembled WGS sequence"/>
</dbReference>
<dbReference type="SUPFAM" id="SSF58104">
    <property type="entry name" value="Methyl-accepting chemotaxis protein (MCP) signaling domain"/>
    <property type="match status" value="1"/>
</dbReference>
<dbReference type="Gene3D" id="1.10.287.950">
    <property type="entry name" value="Methyl-accepting chemotaxis protein"/>
    <property type="match status" value="1"/>
</dbReference>